<dbReference type="GO" id="GO:0050661">
    <property type="term" value="F:NADP binding"/>
    <property type="evidence" value="ECO:0007669"/>
    <property type="project" value="InterPro"/>
</dbReference>
<evidence type="ECO:0000313" key="16">
    <source>
        <dbReference type="EMBL" id="APX91137.1"/>
    </source>
</evidence>
<feature type="binding site" description="in other chain" evidence="13">
    <location>
        <position position="249"/>
    </location>
    <ligand>
        <name>substrate</name>
        <note>ligand shared between dimeric partners</note>
    </ligand>
</feature>
<dbReference type="InterPro" id="IPR006184">
    <property type="entry name" value="6PGdom_BS"/>
</dbReference>
<protein>
    <recommendedName>
        <fullName evidence="6 14">6-phosphogluconate dehydrogenase, decarboxylating</fullName>
        <ecNumber evidence="5 14">1.1.1.44</ecNumber>
    </recommendedName>
</protein>
<dbReference type="Pfam" id="PF00393">
    <property type="entry name" value="6PGD"/>
    <property type="match status" value="1"/>
</dbReference>
<evidence type="ECO:0000256" key="11">
    <source>
        <dbReference type="ARBA" id="ARBA00048640"/>
    </source>
</evidence>
<dbReference type="GO" id="GO:0019521">
    <property type="term" value="P:D-gluconate metabolic process"/>
    <property type="evidence" value="ECO:0007669"/>
    <property type="project" value="UniProtKB-KW"/>
</dbReference>
<accession>A0A1U7DM89</accession>
<dbReference type="EC" id="1.1.1.44" evidence="5 14"/>
<evidence type="ECO:0000256" key="4">
    <source>
        <dbReference type="ARBA" id="ARBA00011738"/>
    </source>
</evidence>
<evidence type="ECO:0000259" key="15">
    <source>
        <dbReference type="SMART" id="SM01350"/>
    </source>
</evidence>
<evidence type="ECO:0000313" key="17">
    <source>
        <dbReference type="Proteomes" id="UP000187266"/>
    </source>
</evidence>
<feature type="binding site" evidence="13">
    <location>
        <position position="432"/>
    </location>
    <ligand>
        <name>substrate</name>
        <note>ligand shared between dimeric partners</note>
    </ligand>
</feature>
<comment type="function">
    <text evidence="1">Catalyzes the oxidative decarboxylation of 6-phosphogluconate to ribulose 5-phosphate and CO(2), with concomitant reduction of NADP to NADPH.</text>
</comment>
<dbReference type="Gene3D" id="1.20.5.320">
    <property type="entry name" value="6-Phosphogluconate Dehydrogenase, domain 3"/>
    <property type="match status" value="1"/>
</dbReference>
<dbReference type="InterPro" id="IPR036291">
    <property type="entry name" value="NAD(P)-bd_dom_sf"/>
</dbReference>
<evidence type="ECO:0000256" key="14">
    <source>
        <dbReference type="RuleBase" id="RU000485"/>
    </source>
</evidence>
<dbReference type="PRINTS" id="PR00076">
    <property type="entry name" value="6PGDHDRGNASE"/>
</dbReference>
<name>A0A1U7DM89_9RHOB</name>
<comment type="pathway">
    <text evidence="2 14">Carbohydrate degradation; pentose phosphate pathway; D-ribulose 5-phosphate from D-glucose 6-phosphate (oxidative stage): step 3/3.</text>
</comment>
<evidence type="ECO:0000256" key="6">
    <source>
        <dbReference type="ARBA" id="ARBA00018193"/>
    </source>
</evidence>
<dbReference type="FunFam" id="1.10.1040.10:FF:000032">
    <property type="entry name" value="6-phosphogluconate dehydrogenase, decarboxylating"/>
    <property type="match status" value="1"/>
</dbReference>
<evidence type="ECO:0000256" key="13">
    <source>
        <dbReference type="PIRSR" id="PIRSR000109-2"/>
    </source>
</evidence>
<dbReference type="InterPro" id="IPR006113">
    <property type="entry name" value="6PGDH_Gnd/GntZ"/>
</dbReference>
<dbReference type="GO" id="GO:0004616">
    <property type="term" value="F:phosphogluconate dehydrogenase (decarboxylating) activity"/>
    <property type="evidence" value="ECO:0007669"/>
    <property type="project" value="UniProtKB-EC"/>
</dbReference>
<evidence type="ECO:0000256" key="8">
    <source>
        <dbReference type="ARBA" id="ARBA00023002"/>
    </source>
</evidence>
<dbReference type="NCBIfam" id="TIGR00873">
    <property type="entry name" value="gnd"/>
    <property type="match status" value="1"/>
</dbReference>
<dbReference type="SUPFAM" id="SSF51735">
    <property type="entry name" value="NAD(P)-binding Rossmann-fold domains"/>
    <property type="match status" value="1"/>
</dbReference>
<feature type="active site" description="Proton donor" evidence="12">
    <location>
        <position position="178"/>
    </location>
</feature>
<dbReference type="EMBL" id="CP019124">
    <property type="protein sequence ID" value="APX91137.1"/>
    <property type="molecule type" value="Genomic_DNA"/>
</dbReference>
<dbReference type="UniPathway" id="UPA00115">
    <property type="reaction ID" value="UER00410"/>
</dbReference>
<dbReference type="InterPro" id="IPR008927">
    <property type="entry name" value="6-PGluconate_DH-like_C_sf"/>
</dbReference>
<sequence length="453" mass="47848">MGSNLALNIAASGFPLVVQNRTHARTEEFLADAGPLEDKLAGAETPNQLVAALQPPRAIILMVPAGAPVDQQIAALAPLLSPGDMIIDAGNADFNDTRRRATELAEAGLVHVGMGVSGGAEGARHGPSIMVGTTPEAWQAIRPMVNAIAARFRGDPCADRLGGDGAGHFVKTVHNGIEYADMQLIAEVWGLLRDGNGAAPAEAGRLFGEWNKGPLSSYLVEITATVLGTEDPASGRPMVELILDRAGQKGTGRWTLIEALKLGQSATTIEAAVAARAVSAQRELRLEASTRFDAPGDGATPFDEDDLEAALLAAKIMAYAQGFILLAEARRAFDWDMKLSRVAEIWRAGCIIRSALLDGMAEALSGKGPAHDNLLLAPSFAKMVGRTVPALRRVVCQAATQGLPVPALSAALGYFDGIRQARGTADLIQAQRDFFGEHGFERIDRDGQHHGPW</sequence>
<dbReference type="AlphaFoldDB" id="A0A1U7DM89"/>
<comment type="catalytic activity">
    <reaction evidence="11 14">
        <text>6-phospho-D-gluconate + NADP(+) = D-ribulose 5-phosphate + CO2 + NADPH</text>
        <dbReference type="Rhea" id="RHEA:10116"/>
        <dbReference type="ChEBI" id="CHEBI:16526"/>
        <dbReference type="ChEBI" id="CHEBI:57783"/>
        <dbReference type="ChEBI" id="CHEBI:58121"/>
        <dbReference type="ChEBI" id="CHEBI:58349"/>
        <dbReference type="ChEBI" id="CHEBI:58759"/>
        <dbReference type="EC" id="1.1.1.44"/>
    </reaction>
</comment>
<keyword evidence="17" id="KW-1185">Reference proteome</keyword>
<feature type="binding site" evidence="13">
    <location>
        <position position="438"/>
    </location>
    <ligand>
        <name>substrate</name>
        <note>ligand shared between dimeric partners</note>
    </ligand>
</feature>
<evidence type="ECO:0000256" key="7">
    <source>
        <dbReference type="ARBA" id="ARBA00022857"/>
    </source>
</evidence>
<feature type="binding site" description="in other chain" evidence="13">
    <location>
        <position position="276"/>
    </location>
    <ligand>
        <name>substrate</name>
        <note>ligand shared between dimeric partners</note>
    </ligand>
</feature>
<dbReference type="InterPro" id="IPR013328">
    <property type="entry name" value="6PGD_dom2"/>
</dbReference>
<dbReference type="InterPro" id="IPR006114">
    <property type="entry name" value="6PGDH_C"/>
</dbReference>
<dbReference type="SUPFAM" id="SSF48179">
    <property type="entry name" value="6-phosphogluconate dehydrogenase C-terminal domain-like"/>
    <property type="match status" value="1"/>
</dbReference>
<dbReference type="Gene3D" id="1.10.1040.10">
    <property type="entry name" value="N-(1-d-carboxylethyl)-l-norvaline Dehydrogenase, domain 2"/>
    <property type="match status" value="1"/>
</dbReference>
<dbReference type="Pfam" id="PF03446">
    <property type="entry name" value="NAD_binding_2"/>
    <property type="match status" value="1"/>
</dbReference>
<comment type="similarity">
    <text evidence="3 14">Belongs to the 6-phosphogluconate dehydrogenase family.</text>
</comment>
<gene>
    <name evidence="16" type="ORF">BV394_12310</name>
</gene>
<dbReference type="InterPro" id="IPR006183">
    <property type="entry name" value="Pgluconate_DH"/>
</dbReference>
<feature type="binding site" description="in other chain" evidence="13">
    <location>
        <begin position="174"/>
        <end position="175"/>
    </location>
    <ligand>
        <name>substrate</name>
        <note>ligand shared between dimeric partners</note>
    </ligand>
</feature>
<keyword evidence="7 14" id="KW-0521">NADP</keyword>
<dbReference type="PIRSF" id="PIRSF000109">
    <property type="entry name" value="6PGD"/>
    <property type="match status" value="1"/>
</dbReference>
<dbReference type="Gene3D" id="3.40.50.720">
    <property type="entry name" value="NAD(P)-binding Rossmann-like Domain"/>
    <property type="match status" value="1"/>
</dbReference>
<evidence type="ECO:0000256" key="5">
    <source>
        <dbReference type="ARBA" id="ARBA00013011"/>
    </source>
</evidence>
<evidence type="ECO:0000256" key="9">
    <source>
        <dbReference type="ARBA" id="ARBA00023064"/>
    </source>
</evidence>
<keyword evidence="10 14" id="KW-0570">Pentose shunt</keyword>
<organism evidence="16 17">
    <name type="scientific">Brevirhabdus pacifica</name>
    <dbReference type="NCBI Taxonomy" id="1267768"/>
    <lineage>
        <taxon>Bacteria</taxon>
        <taxon>Pseudomonadati</taxon>
        <taxon>Pseudomonadota</taxon>
        <taxon>Alphaproteobacteria</taxon>
        <taxon>Rhodobacterales</taxon>
        <taxon>Paracoccaceae</taxon>
        <taxon>Brevirhabdus</taxon>
    </lineage>
</organism>
<comment type="subunit">
    <text evidence="4">Homodimer.</text>
</comment>
<dbReference type="Proteomes" id="UP000187266">
    <property type="component" value="Chromosome"/>
</dbReference>
<dbReference type="NCBIfam" id="NF006765">
    <property type="entry name" value="PRK09287.1"/>
    <property type="match status" value="1"/>
</dbReference>
<evidence type="ECO:0000256" key="3">
    <source>
        <dbReference type="ARBA" id="ARBA00008419"/>
    </source>
</evidence>
<evidence type="ECO:0000256" key="12">
    <source>
        <dbReference type="PIRSR" id="PIRSR000109-1"/>
    </source>
</evidence>
<dbReference type="PANTHER" id="PTHR11811">
    <property type="entry name" value="6-PHOSPHOGLUCONATE DEHYDROGENASE"/>
    <property type="match status" value="1"/>
</dbReference>
<dbReference type="STRING" id="1267768.BV394_12310"/>
<evidence type="ECO:0000256" key="10">
    <source>
        <dbReference type="ARBA" id="ARBA00023126"/>
    </source>
</evidence>
<reference evidence="16 17" key="1">
    <citation type="submission" date="2017-01" db="EMBL/GenBank/DDBJ databases">
        <title>Genomic analysis of Xuhuaishuia manganoxidans DY6-4.</title>
        <authorList>
            <person name="Wang X."/>
        </authorList>
    </citation>
    <scope>NUCLEOTIDE SEQUENCE [LARGE SCALE GENOMIC DNA]</scope>
    <source>
        <strain evidence="16 17">DY6-4</strain>
    </source>
</reference>
<dbReference type="InterPro" id="IPR006115">
    <property type="entry name" value="6PGDH_NADP-bd"/>
</dbReference>
<dbReference type="GO" id="GO:0006098">
    <property type="term" value="P:pentose-phosphate shunt"/>
    <property type="evidence" value="ECO:0007669"/>
    <property type="project" value="UniProtKB-UniPathway"/>
</dbReference>
<evidence type="ECO:0000256" key="2">
    <source>
        <dbReference type="ARBA" id="ARBA00004874"/>
    </source>
</evidence>
<keyword evidence="8 14" id="KW-0560">Oxidoreductase</keyword>
<evidence type="ECO:0000256" key="1">
    <source>
        <dbReference type="ARBA" id="ARBA00002526"/>
    </source>
</evidence>
<feature type="binding site" description="in other chain" evidence="13">
    <location>
        <begin position="117"/>
        <end position="119"/>
    </location>
    <ligand>
        <name>substrate</name>
        <note>ligand shared between dimeric partners</note>
    </ligand>
</feature>
<keyword evidence="9 14" id="KW-0311">Gluconate utilization</keyword>
<dbReference type="PROSITE" id="PS00461">
    <property type="entry name" value="6PGD"/>
    <property type="match status" value="1"/>
</dbReference>
<proteinExistence type="inferred from homology"/>
<feature type="active site" description="Proton acceptor" evidence="12">
    <location>
        <position position="171"/>
    </location>
</feature>
<dbReference type="SMART" id="SM01350">
    <property type="entry name" value="6PGD"/>
    <property type="match status" value="1"/>
</dbReference>
<feature type="binding site" description="in other chain" evidence="13">
    <location>
        <position position="91"/>
    </location>
    <ligand>
        <name>substrate</name>
        <note>ligand shared between dimeric partners</note>
    </ligand>
</feature>
<feature type="domain" description="6-phosphogluconate dehydrogenase C-terminal" evidence="15">
    <location>
        <begin position="167"/>
        <end position="453"/>
    </location>
</feature>
<feature type="binding site" description="in other chain" evidence="13">
    <location>
        <position position="179"/>
    </location>
    <ligand>
        <name>substrate</name>
        <note>ligand shared between dimeric partners</note>
    </ligand>
</feature>